<dbReference type="Pfam" id="PF03372">
    <property type="entry name" value="Exo_endo_phos"/>
    <property type="match status" value="1"/>
</dbReference>
<proteinExistence type="predicted"/>
<protein>
    <recommendedName>
        <fullName evidence="1">Endonuclease/exonuclease/phosphatase domain-containing protein</fullName>
    </recommendedName>
</protein>
<dbReference type="PANTHER" id="PTHR33710">
    <property type="entry name" value="BNAC02G09200D PROTEIN"/>
    <property type="match status" value="1"/>
</dbReference>
<evidence type="ECO:0000313" key="3">
    <source>
        <dbReference type="RefSeq" id="XP_056698126.1"/>
    </source>
</evidence>
<evidence type="ECO:0000259" key="1">
    <source>
        <dbReference type="Pfam" id="PF03372"/>
    </source>
</evidence>
<evidence type="ECO:0000313" key="2">
    <source>
        <dbReference type="Proteomes" id="UP000813463"/>
    </source>
</evidence>
<dbReference type="InterPro" id="IPR036691">
    <property type="entry name" value="Endo/exonu/phosph_ase_sf"/>
</dbReference>
<dbReference type="RefSeq" id="XP_056698126.1">
    <property type="nucleotide sequence ID" value="XM_056842148.1"/>
</dbReference>
<dbReference type="SUPFAM" id="SSF56219">
    <property type="entry name" value="DNase I-like"/>
    <property type="match status" value="1"/>
</dbReference>
<gene>
    <name evidence="3" type="primary">LOC130471828</name>
</gene>
<dbReference type="InterPro" id="IPR005135">
    <property type="entry name" value="Endo/exonuclease/phosphatase"/>
</dbReference>
<feature type="domain" description="Endonuclease/exonuclease/phosphatase" evidence="1">
    <location>
        <begin position="91"/>
        <end position="192"/>
    </location>
</feature>
<dbReference type="PANTHER" id="PTHR33710:SF80">
    <property type="entry name" value="ENDONUCLEASE_EXONUCLEASE_PHOSPHATASE"/>
    <property type="match status" value="1"/>
</dbReference>
<reference evidence="3" key="2">
    <citation type="submission" date="2025-08" db="UniProtKB">
        <authorList>
            <consortium name="RefSeq"/>
        </authorList>
    </citation>
    <scope>IDENTIFICATION</scope>
    <source>
        <tissue evidence="3">Leaf</tissue>
    </source>
</reference>
<dbReference type="GeneID" id="130471828"/>
<accession>A0ABM3RR87</accession>
<dbReference type="Proteomes" id="UP000813463">
    <property type="component" value="Chromosome 4"/>
</dbReference>
<name>A0ABM3RR87_SPIOL</name>
<sequence length="215" mass="24289">MNICSWNVRGLNDPNKVGEIKKFVVNNNVRVVAFLKTRVKEQKSKKIQEKFGSSWSWWTNYEFSPGGESGLAESIIALLFISFRKLIRRPMWATLNNINSLNAGPWLVMGDFNLVLVSGDKINGNAVTHSETVDFEDCLDHAELTEVKSRGHLFCWYKGHGNNIINCRIDRALGNISWHTAYADVVVDYMNPGLSDNTPLLLSYKVNIPKRGGRS</sequence>
<organism evidence="2 3">
    <name type="scientific">Spinacia oleracea</name>
    <name type="common">Spinach</name>
    <dbReference type="NCBI Taxonomy" id="3562"/>
    <lineage>
        <taxon>Eukaryota</taxon>
        <taxon>Viridiplantae</taxon>
        <taxon>Streptophyta</taxon>
        <taxon>Embryophyta</taxon>
        <taxon>Tracheophyta</taxon>
        <taxon>Spermatophyta</taxon>
        <taxon>Magnoliopsida</taxon>
        <taxon>eudicotyledons</taxon>
        <taxon>Gunneridae</taxon>
        <taxon>Pentapetalae</taxon>
        <taxon>Caryophyllales</taxon>
        <taxon>Chenopodiaceae</taxon>
        <taxon>Chenopodioideae</taxon>
        <taxon>Anserineae</taxon>
        <taxon>Spinacia</taxon>
    </lineage>
</organism>
<dbReference type="Gene3D" id="3.60.10.10">
    <property type="entry name" value="Endonuclease/exonuclease/phosphatase"/>
    <property type="match status" value="2"/>
</dbReference>
<reference evidence="2" key="1">
    <citation type="journal article" date="2021" name="Nat. Commun.">
        <title>Genomic analyses provide insights into spinach domestication and the genetic basis of agronomic traits.</title>
        <authorList>
            <person name="Cai X."/>
            <person name="Sun X."/>
            <person name="Xu C."/>
            <person name="Sun H."/>
            <person name="Wang X."/>
            <person name="Ge C."/>
            <person name="Zhang Z."/>
            <person name="Wang Q."/>
            <person name="Fei Z."/>
            <person name="Jiao C."/>
            <person name="Wang Q."/>
        </authorList>
    </citation>
    <scope>NUCLEOTIDE SEQUENCE [LARGE SCALE GENOMIC DNA]</scope>
    <source>
        <strain evidence="2">cv. Varoflay</strain>
    </source>
</reference>
<keyword evidence="2" id="KW-1185">Reference proteome</keyword>